<dbReference type="Proteomes" id="UP000216074">
    <property type="component" value="Unassembled WGS sequence"/>
</dbReference>
<gene>
    <name evidence="2" type="ORF">BHAP_0438</name>
</gene>
<comment type="caution">
    <text evidence="2">The sequence shown here is derived from an EMBL/GenBank/DDBJ whole genome shotgun (WGS) entry which is preliminary data.</text>
</comment>
<protein>
    <submittedName>
        <fullName evidence="2">Symporter</fullName>
    </submittedName>
</protein>
<name>A0A261G422_9BIFI</name>
<keyword evidence="3" id="KW-1185">Reference proteome</keyword>
<proteinExistence type="predicted"/>
<evidence type="ECO:0000256" key="1">
    <source>
        <dbReference type="SAM" id="Phobius"/>
    </source>
</evidence>
<organism evidence="2 3">
    <name type="scientific">Bifidobacterium hapali</name>
    <dbReference type="NCBI Taxonomy" id="1630172"/>
    <lineage>
        <taxon>Bacteria</taxon>
        <taxon>Bacillati</taxon>
        <taxon>Actinomycetota</taxon>
        <taxon>Actinomycetes</taxon>
        <taxon>Bifidobacteriales</taxon>
        <taxon>Bifidobacteriaceae</taxon>
        <taxon>Bifidobacterium</taxon>
    </lineage>
</organism>
<keyword evidence="1" id="KW-0812">Transmembrane</keyword>
<evidence type="ECO:0000313" key="2">
    <source>
        <dbReference type="EMBL" id="OZG66168.1"/>
    </source>
</evidence>
<evidence type="ECO:0000313" key="3">
    <source>
        <dbReference type="Proteomes" id="UP000216074"/>
    </source>
</evidence>
<dbReference type="EMBL" id="MWWY01000007">
    <property type="protein sequence ID" value="OZG66168.1"/>
    <property type="molecule type" value="Genomic_DNA"/>
</dbReference>
<keyword evidence="1" id="KW-1133">Transmembrane helix</keyword>
<feature type="transmembrane region" description="Helical" evidence="1">
    <location>
        <begin position="12"/>
        <end position="32"/>
    </location>
</feature>
<keyword evidence="1" id="KW-0472">Membrane</keyword>
<feature type="transmembrane region" description="Helical" evidence="1">
    <location>
        <begin position="44"/>
        <end position="66"/>
    </location>
</feature>
<reference evidence="2 3" key="1">
    <citation type="journal article" date="2017" name="BMC Genomics">
        <title>Comparative genomic and phylogenomic analyses of the Bifidobacteriaceae family.</title>
        <authorList>
            <person name="Lugli G.A."/>
            <person name="Milani C."/>
            <person name="Turroni F."/>
            <person name="Duranti S."/>
            <person name="Mancabelli L."/>
            <person name="Mangifesta M."/>
            <person name="Ferrario C."/>
            <person name="Modesto M."/>
            <person name="Mattarelli P."/>
            <person name="Jiri K."/>
            <person name="van Sinderen D."/>
            <person name="Ventura M."/>
        </authorList>
    </citation>
    <scope>NUCLEOTIDE SEQUENCE [LARGE SCALE GENOMIC DNA]</scope>
    <source>
        <strain evidence="2 3">DSM 100202</strain>
    </source>
</reference>
<accession>A0A261G422</accession>
<sequence length="70" mass="8193">MHKYQRNSSIELLRICSMFMIYSYHFVTQNGFPILSQHISVQKFLFVVGLGSYGRVGVVVFFYHFCMVSC</sequence>
<dbReference type="AlphaFoldDB" id="A0A261G422"/>